<dbReference type="PANTHER" id="PTHR33066:SF2">
    <property type="entry name" value="FILAGGRIN-2-LIKE"/>
    <property type="match status" value="1"/>
</dbReference>
<evidence type="ECO:0000256" key="2">
    <source>
        <dbReference type="SAM" id="MobiDB-lite"/>
    </source>
</evidence>
<dbReference type="InterPro" id="IPR011010">
    <property type="entry name" value="DNA_brk_join_enz"/>
</dbReference>
<feature type="region of interest" description="Disordered" evidence="2">
    <location>
        <begin position="106"/>
        <end position="148"/>
    </location>
</feature>
<dbReference type="GO" id="GO:0005840">
    <property type="term" value="C:ribosome"/>
    <property type="evidence" value="ECO:0007669"/>
    <property type="project" value="UniProtKB-KW"/>
</dbReference>
<protein>
    <submittedName>
        <fullName evidence="3">50S ribosomal protein L2, chloroplastic</fullName>
    </submittedName>
</protein>
<keyword evidence="3" id="KW-0689">Ribosomal protein</keyword>
<sequence length="544" mass="58035">MSALSAELSEPFQTQDSGSSQTSSEAPGTYGSRSSSYELIQRDSALSKAPSAGTRWHTAAPGVSPSTPFPSEPPCTKTVQDQGGRGAGLVGCAVLAHPGLVCRPHAPRDSSSLEDSPGEEPSFLGDGHNLAPASRPLEPPCVASGRDSADLTGLPQAVVNSITQARAPSTRQAYVLKWGLFADWCSSHWEDPQRRSVRVMLSFLQDKLERRLSPSTLKVYVTAIAAYHDAPSKGPLEPLASVELNVGLKDITPDRAHIHPEGGDLHAFSVSESCLEFGPADSHVTLRPRPGYVPHHSLRGSGGEPASSALGGGRPSLVVAVSCSCSAHLRRPHPELQMLRVALVCFGGQQMGNAVPKQRLAHGVVDAITLAYQCQGQPCPLGVRAHSTRSAASSWTLAHGTSLADICRAAGWATPNTFVRFYNLRVTSGNLRGDSLVSACCAIPTGSERYSELFPLVNPGSSWPPQFGLERSFCTVSGRGFLHPSRLWPYLSRTTEGERLGYICNPRSLKEGTETLRPLATILDCAGGLGNEGYRCNRDVLFRF</sequence>
<evidence type="ECO:0000313" key="3">
    <source>
        <dbReference type="EMBL" id="KAI2648012.1"/>
    </source>
</evidence>
<evidence type="ECO:0000256" key="1">
    <source>
        <dbReference type="ARBA" id="ARBA00023125"/>
    </source>
</evidence>
<name>A0ABQ8LDK8_LABRO</name>
<dbReference type="SUPFAM" id="SSF56349">
    <property type="entry name" value="DNA breaking-rejoining enzymes"/>
    <property type="match status" value="1"/>
</dbReference>
<comment type="caution">
    <text evidence="3">The sequence shown here is derived from an EMBL/GenBank/DDBJ whole genome shotgun (WGS) entry which is preliminary data.</text>
</comment>
<gene>
    <name evidence="3" type="ORF">H4Q32_028968</name>
</gene>
<dbReference type="InterPro" id="IPR010998">
    <property type="entry name" value="Integrase_recombinase_N"/>
</dbReference>
<keyword evidence="4" id="KW-1185">Reference proteome</keyword>
<feature type="compositionally biased region" description="Low complexity" evidence="2">
    <location>
        <begin position="13"/>
        <end position="24"/>
    </location>
</feature>
<dbReference type="EMBL" id="JACTAM010000037">
    <property type="protein sequence ID" value="KAI2648012.1"/>
    <property type="molecule type" value="Genomic_DNA"/>
</dbReference>
<evidence type="ECO:0000313" key="4">
    <source>
        <dbReference type="Proteomes" id="UP000830375"/>
    </source>
</evidence>
<reference evidence="3 4" key="1">
    <citation type="submission" date="2022-01" db="EMBL/GenBank/DDBJ databases">
        <title>A high-quality chromosome-level genome assembly of rohu carp, Labeo rohita.</title>
        <authorList>
            <person name="Arick M.A. II"/>
            <person name="Hsu C.-Y."/>
            <person name="Magbanua Z."/>
            <person name="Pechanova O."/>
            <person name="Grover C."/>
            <person name="Miller E."/>
            <person name="Thrash A."/>
            <person name="Ezzel L."/>
            <person name="Alam S."/>
            <person name="Benzie J."/>
            <person name="Hamilton M."/>
            <person name="Karsi A."/>
            <person name="Lawrence M.L."/>
            <person name="Peterson D.G."/>
        </authorList>
    </citation>
    <scope>NUCLEOTIDE SEQUENCE [LARGE SCALE GENOMIC DNA]</scope>
    <source>
        <strain evidence="4">BAU-BD-2019</strain>
        <tissue evidence="3">Blood</tissue>
    </source>
</reference>
<dbReference type="Gene3D" id="1.10.150.130">
    <property type="match status" value="1"/>
</dbReference>
<keyword evidence="3" id="KW-0687">Ribonucleoprotein</keyword>
<dbReference type="SUPFAM" id="SSF47823">
    <property type="entry name" value="lambda integrase-like, N-terminal domain"/>
    <property type="match status" value="1"/>
</dbReference>
<proteinExistence type="predicted"/>
<keyword evidence="1" id="KW-0238">DNA-binding</keyword>
<dbReference type="Proteomes" id="UP000830375">
    <property type="component" value="Unassembled WGS sequence"/>
</dbReference>
<organism evidence="3 4">
    <name type="scientific">Labeo rohita</name>
    <name type="common">Indian major carp</name>
    <name type="synonym">Cyprinus rohita</name>
    <dbReference type="NCBI Taxonomy" id="84645"/>
    <lineage>
        <taxon>Eukaryota</taxon>
        <taxon>Metazoa</taxon>
        <taxon>Chordata</taxon>
        <taxon>Craniata</taxon>
        <taxon>Vertebrata</taxon>
        <taxon>Euteleostomi</taxon>
        <taxon>Actinopterygii</taxon>
        <taxon>Neopterygii</taxon>
        <taxon>Teleostei</taxon>
        <taxon>Ostariophysi</taxon>
        <taxon>Cypriniformes</taxon>
        <taxon>Cyprinidae</taxon>
        <taxon>Labeoninae</taxon>
        <taxon>Labeonini</taxon>
        <taxon>Labeo</taxon>
    </lineage>
</organism>
<accession>A0ABQ8LDK8</accession>
<feature type="region of interest" description="Disordered" evidence="2">
    <location>
        <begin position="1"/>
        <end position="83"/>
    </location>
</feature>
<dbReference type="PANTHER" id="PTHR33066">
    <property type="entry name" value="INTEGRASE_SAM-LIKE_N DOMAIN-CONTAINING PROTEIN"/>
    <property type="match status" value="1"/>
</dbReference>